<keyword evidence="4" id="KW-1185">Reference proteome</keyword>
<reference evidence="3 4" key="1">
    <citation type="submission" date="2019-09" db="EMBL/GenBank/DDBJ databases">
        <title>Salinarimonas rosea gen. nov., sp. nov., a new member of the a-2 subgroup of the Proteobacteria.</title>
        <authorList>
            <person name="Liu J."/>
        </authorList>
    </citation>
    <scope>NUCLEOTIDE SEQUENCE [LARGE SCALE GENOMIC DNA]</scope>
    <source>
        <strain evidence="3 4">BN140002</strain>
    </source>
</reference>
<comment type="caution">
    <text evidence="3">The sequence shown here is derived from an EMBL/GenBank/DDBJ whole genome shotgun (WGS) entry which is preliminary data.</text>
</comment>
<dbReference type="Proteomes" id="UP000323142">
    <property type="component" value="Unassembled WGS sequence"/>
</dbReference>
<dbReference type="EMBL" id="VUOA01000040">
    <property type="protein sequence ID" value="KAA2234990.1"/>
    <property type="molecule type" value="Genomic_DNA"/>
</dbReference>
<name>A0A5B2V961_9HYPH</name>
<gene>
    <name evidence="3" type="ORF">F0L46_21875</name>
</gene>
<dbReference type="InterPro" id="IPR032789">
    <property type="entry name" value="T2SS-T3SS_pil_N"/>
</dbReference>
<feature type="domain" description="Pilus formation protein N-terminal" evidence="2">
    <location>
        <begin position="28"/>
        <end position="97"/>
    </location>
</feature>
<dbReference type="OrthoDB" id="9815749at2"/>
<evidence type="ECO:0000313" key="3">
    <source>
        <dbReference type="EMBL" id="KAA2234990.1"/>
    </source>
</evidence>
<proteinExistence type="predicted"/>
<dbReference type="Pfam" id="PF13629">
    <property type="entry name" value="T2SS-T3SS_pil_N"/>
    <property type="match status" value="1"/>
</dbReference>
<feature type="signal peptide" evidence="1">
    <location>
        <begin position="1"/>
        <end position="21"/>
    </location>
</feature>
<feature type="chain" id="PRO_5023059070" evidence="1">
    <location>
        <begin position="22"/>
        <end position="152"/>
    </location>
</feature>
<reference evidence="3 4" key="2">
    <citation type="submission" date="2019-09" db="EMBL/GenBank/DDBJ databases">
        <authorList>
            <person name="Jin C."/>
        </authorList>
    </citation>
    <scope>NUCLEOTIDE SEQUENCE [LARGE SCALE GENOMIC DNA]</scope>
    <source>
        <strain evidence="3 4">BN140002</strain>
    </source>
</reference>
<keyword evidence="1" id="KW-0732">Signal</keyword>
<dbReference type="AlphaFoldDB" id="A0A5B2V961"/>
<evidence type="ECO:0000256" key="1">
    <source>
        <dbReference type="SAM" id="SignalP"/>
    </source>
</evidence>
<dbReference type="RefSeq" id="WP_149821568.1">
    <property type="nucleotide sequence ID" value="NZ_VUOA01000040.1"/>
</dbReference>
<organism evidence="3 4">
    <name type="scientific">Salinarimonas soli</name>
    <dbReference type="NCBI Taxonomy" id="1638099"/>
    <lineage>
        <taxon>Bacteria</taxon>
        <taxon>Pseudomonadati</taxon>
        <taxon>Pseudomonadota</taxon>
        <taxon>Alphaproteobacteria</taxon>
        <taxon>Hyphomicrobiales</taxon>
        <taxon>Salinarimonadaceae</taxon>
        <taxon>Salinarimonas</taxon>
    </lineage>
</organism>
<accession>A0A5B2V961</accession>
<protein>
    <submittedName>
        <fullName evidence="3">Pilus assembly protein</fullName>
    </submittedName>
</protein>
<evidence type="ECO:0000259" key="2">
    <source>
        <dbReference type="Pfam" id="PF13629"/>
    </source>
</evidence>
<evidence type="ECO:0000313" key="4">
    <source>
        <dbReference type="Proteomes" id="UP000323142"/>
    </source>
</evidence>
<sequence length="152" mass="15915">MRLALLASIGLLAGLAAPALADPAAKARETVSVQIDHARVIKLPERTQTVIVGNPIIADVTVQRNGVLILTGKSYGVTNLIALDNAGTMLAESMISVQAPVDSVVVVQRGLERESYSCTPNCQPSILLGDSGRYFSETAGQAQARNSTATSR</sequence>